<dbReference type="RefSeq" id="WP_311019827.1">
    <property type="nucleotide sequence ID" value="NZ_JAUHGG010000003.1"/>
</dbReference>
<organism evidence="1 2">
    <name type="scientific">Vibrio parahaemolyticus</name>
    <dbReference type="NCBI Taxonomy" id="670"/>
    <lineage>
        <taxon>Bacteria</taxon>
        <taxon>Pseudomonadati</taxon>
        <taxon>Pseudomonadota</taxon>
        <taxon>Gammaproteobacteria</taxon>
        <taxon>Vibrionales</taxon>
        <taxon>Vibrionaceae</taxon>
        <taxon>Vibrio</taxon>
    </lineage>
</organism>
<accession>A0AAW8PXS9</accession>
<name>A0AAW8PXS9_VIBPH</name>
<evidence type="ECO:0000313" key="2">
    <source>
        <dbReference type="Proteomes" id="UP001253193"/>
    </source>
</evidence>
<evidence type="ECO:0000313" key="1">
    <source>
        <dbReference type="EMBL" id="MDS1821027.1"/>
    </source>
</evidence>
<dbReference type="Proteomes" id="UP001253193">
    <property type="component" value="Unassembled WGS sequence"/>
</dbReference>
<comment type="caution">
    <text evidence="1">The sequence shown here is derived from an EMBL/GenBank/DDBJ whole genome shotgun (WGS) entry which is preliminary data.</text>
</comment>
<dbReference type="EMBL" id="JAUHGG010000003">
    <property type="protein sequence ID" value="MDS1821027.1"/>
    <property type="molecule type" value="Genomic_DNA"/>
</dbReference>
<protein>
    <submittedName>
        <fullName evidence="1">Uncharacterized protein</fullName>
    </submittedName>
</protein>
<reference evidence="1" key="1">
    <citation type="submission" date="2023-06" db="EMBL/GenBank/DDBJ databases">
        <title>Genomic Diversity of Vibrio spp. and Metagenomic Analysis of Pathogens in Florida Gulf Coastal Waters Following Hurricane Ian.</title>
        <authorList>
            <person name="Brumfield K.D."/>
        </authorList>
    </citation>
    <scope>NUCLEOTIDE SEQUENCE</scope>
    <source>
        <strain evidence="1">WBS2B-138</strain>
    </source>
</reference>
<gene>
    <name evidence="1" type="ORF">QX249_10185</name>
</gene>
<proteinExistence type="predicted"/>
<dbReference type="AlphaFoldDB" id="A0AAW8PXS9"/>
<sequence length="44" mass="5030">MINKNGVCSFCYREFDLEWEAEELGEKGLKEGSQCPDEDCPSNE</sequence>